<dbReference type="Pfam" id="PF03478">
    <property type="entry name" value="Beta-prop_KIB1-4"/>
    <property type="match status" value="1"/>
</dbReference>
<evidence type="ECO:0000313" key="3">
    <source>
        <dbReference type="EMBL" id="KAF8389341.1"/>
    </source>
</evidence>
<dbReference type="PANTHER" id="PTHR44259:SF108">
    <property type="entry name" value="F-BOX PROTEIN SKIP23-LIKE"/>
    <property type="match status" value="1"/>
</dbReference>
<feature type="domain" description="KIB1-4 beta-propeller" evidence="2">
    <location>
        <begin position="13"/>
        <end position="297"/>
    </location>
</feature>
<dbReference type="Proteomes" id="UP000655225">
    <property type="component" value="Unassembled WGS sequence"/>
</dbReference>
<evidence type="ECO:0000259" key="2">
    <source>
        <dbReference type="Pfam" id="PF03478"/>
    </source>
</evidence>
<reference evidence="3 4" key="1">
    <citation type="submission" date="2020-04" db="EMBL/GenBank/DDBJ databases">
        <title>Plant Genome Project.</title>
        <authorList>
            <person name="Zhang R.-G."/>
        </authorList>
    </citation>
    <scope>NUCLEOTIDE SEQUENCE [LARGE SCALE GENOMIC DNA]</scope>
    <source>
        <strain evidence="3">YNK0</strain>
        <tissue evidence="3">Leaf</tissue>
    </source>
</reference>
<accession>A0A835D442</accession>
<gene>
    <name evidence="3" type="ORF">HHK36_026035</name>
</gene>
<dbReference type="OMA" id="YEKCGGY"/>
<dbReference type="OrthoDB" id="642536at2759"/>
<proteinExistence type="predicted"/>
<comment type="caution">
    <text evidence="3">The sequence shown here is derived from an EMBL/GenBank/DDBJ whole genome shotgun (WGS) entry which is preliminary data.</text>
</comment>
<dbReference type="InterPro" id="IPR050942">
    <property type="entry name" value="F-box_BR-signaling"/>
</dbReference>
<name>A0A835D442_TETSI</name>
<evidence type="ECO:0000256" key="1">
    <source>
        <dbReference type="SAM" id="MobiDB-lite"/>
    </source>
</evidence>
<feature type="region of interest" description="Disordered" evidence="1">
    <location>
        <begin position="159"/>
        <end position="211"/>
    </location>
</feature>
<protein>
    <recommendedName>
        <fullName evidence="2">KIB1-4 beta-propeller domain-containing protein</fullName>
    </recommendedName>
</protein>
<organism evidence="3 4">
    <name type="scientific">Tetracentron sinense</name>
    <name type="common">Spur-leaf</name>
    <dbReference type="NCBI Taxonomy" id="13715"/>
    <lineage>
        <taxon>Eukaryota</taxon>
        <taxon>Viridiplantae</taxon>
        <taxon>Streptophyta</taxon>
        <taxon>Embryophyta</taxon>
        <taxon>Tracheophyta</taxon>
        <taxon>Spermatophyta</taxon>
        <taxon>Magnoliopsida</taxon>
        <taxon>Trochodendrales</taxon>
        <taxon>Trochodendraceae</taxon>
        <taxon>Tetracentron</taxon>
    </lineage>
</organism>
<evidence type="ECO:0000313" key="4">
    <source>
        <dbReference type="Proteomes" id="UP000655225"/>
    </source>
</evidence>
<dbReference type="InterPro" id="IPR005174">
    <property type="entry name" value="KIB1-4_b-propeller"/>
</dbReference>
<dbReference type="PANTHER" id="PTHR44259">
    <property type="entry name" value="OS07G0183000 PROTEIN-RELATED"/>
    <property type="match status" value="1"/>
</dbReference>
<dbReference type="EMBL" id="JABCRI010000019">
    <property type="protein sequence ID" value="KAF8389341.1"/>
    <property type="molecule type" value="Genomic_DNA"/>
</dbReference>
<sequence>MLAEKENSDTRNFFSLSKGGMIQERLLPEARGTRCWSSHGWLITIADDLSMFLLNPVTRAQIQLPHQRTFKDNSYRNPRNAKEVFIHRAILSSSPSWSSNYVVMVIHGVVVFDIESPNSTEARIVTKPPDELLGIVYSMLYIVELSGALVVVSRTYVEDDPKGDSEEGEEEEASEEDEDSEVEEDSEEEGEVEEDSEEEGEVEEEEGVMEDDLPRFLNISYQTAGFQVFELDLTSGKWAKLSNLGDKAMFLGHNSSMSVVASDIPGCEANCIYFTDDNFSYYFSHSDGGGKDMGIFNLQDGSIKQHYMGDSRSRLTTPMACVDSNLQPFPFSMIVDLDLELTLSQNISSTFSGGASLTKEEGSGAPALQPVNETKYDGCYADDSRTEDSDLYLSDCRIFLVGFQASEMRKLVNMEVRRHAALGVIYVVRTVWLEDCDREKKEIHLSQRHIAYDLRLPKEIVGNPGIKQGKAPHA</sequence>
<dbReference type="AlphaFoldDB" id="A0A835D442"/>
<keyword evidence="4" id="KW-1185">Reference proteome</keyword>
<feature type="compositionally biased region" description="Acidic residues" evidence="1">
    <location>
        <begin position="166"/>
        <end position="211"/>
    </location>
</feature>